<feature type="domain" description="BZIP" evidence="2">
    <location>
        <begin position="72"/>
        <end position="110"/>
    </location>
</feature>
<reference evidence="3" key="1">
    <citation type="submission" date="2023-07" db="EMBL/GenBank/DDBJ databases">
        <authorList>
            <consortium name="AG Swart"/>
            <person name="Singh M."/>
            <person name="Singh A."/>
            <person name="Seah K."/>
            <person name="Emmerich C."/>
        </authorList>
    </citation>
    <scope>NUCLEOTIDE SEQUENCE</scope>
    <source>
        <strain evidence="3">DP1</strain>
    </source>
</reference>
<dbReference type="Pfam" id="PF07716">
    <property type="entry name" value="bZIP_2"/>
    <property type="match status" value="1"/>
</dbReference>
<accession>A0AAD2CVU6</accession>
<evidence type="ECO:0000313" key="3">
    <source>
        <dbReference type="EMBL" id="CAI2372921.1"/>
    </source>
</evidence>
<name>A0AAD2CVU6_EUPCR</name>
<evidence type="ECO:0000259" key="2">
    <source>
        <dbReference type="PROSITE" id="PS50217"/>
    </source>
</evidence>
<dbReference type="CDD" id="cd14686">
    <property type="entry name" value="bZIP"/>
    <property type="match status" value="1"/>
</dbReference>
<dbReference type="AlphaFoldDB" id="A0AAD2CVU6"/>
<dbReference type="SUPFAM" id="SSF57959">
    <property type="entry name" value="Leucine zipper domain"/>
    <property type="match status" value="1"/>
</dbReference>
<dbReference type="InterPro" id="IPR004827">
    <property type="entry name" value="bZIP"/>
</dbReference>
<dbReference type="InterPro" id="IPR046347">
    <property type="entry name" value="bZIP_sf"/>
</dbReference>
<dbReference type="SMART" id="SM00338">
    <property type="entry name" value="BRLZ"/>
    <property type="match status" value="1"/>
</dbReference>
<comment type="caution">
    <text evidence="3">The sequence shown here is derived from an EMBL/GenBank/DDBJ whole genome shotgun (WGS) entry which is preliminary data.</text>
</comment>
<dbReference type="Gene3D" id="1.20.5.170">
    <property type="match status" value="1"/>
</dbReference>
<dbReference type="GO" id="GO:0003700">
    <property type="term" value="F:DNA-binding transcription factor activity"/>
    <property type="evidence" value="ECO:0007669"/>
    <property type="project" value="InterPro"/>
</dbReference>
<keyword evidence="4" id="KW-1185">Reference proteome</keyword>
<organism evidence="3 4">
    <name type="scientific">Euplotes crassus</name>
    <dbReference type="NCBI Taxonomy" id="5936"/>
    <lineage>
        <taxon>Eukaryota</taxon>
        <taxon>Sar</taxon>
        <taxon>Alveolata</taxon>
        <taxon>Ciliophora</taxon>
        <taxon>Intramacronucleata</taxon>
        <taxon>Spirotrichea</taxon>
        <taxon>Hypotrichia</taxon>
        <taxon>Euplotida</taxon>
        <taxon>Euplotidae</taxon>
        <taxon>Moneuplotes</taxon>
    </lineage>
</organism>
<keyword evidence="1" id="KW-0175">Coiled coil</keyword>
<dbReference type="EMBL" id="CAMPGE010014239">
    <property type="protein sequence ID" value="CAI2372921.1"/>
    <property type="molecule type" value="Genomic_DNA"/>
</dbReference>
<gene>
    <name evidence="3" type="ORF">ECRASSUSDP1_LOCUS14258</name>
</gene>
<protein>
    <recommendedName>
        <fullName evidence="2">BZIP domain-containing protein</fullName>
    </recommendedName>
</protein>
<sequence length="372" mass="43865">MFLSEEEKEPMQMFGLGSIFNHSDEVLIPEDPLIAQDLCSKNCDSFSANLKELEQSFSSSKDEKSNIKVSIKEKREKGRIRSKISRERKKQYIQELEIKVNKLTKENQRLVALLMQQKSNTKPESGPDRILTDIQIELKKNIDQLSNLDTDDSKNETHPTINGFCRQQGNDLRKKFACFLDQTFKLIINHPYPAPRFKYWKGWTKEYSTDYETIKKLNRCSKYKVPEFIQKHNISELDQFVASLKPSQRQFKYLKLVLKKEFQVKQKISEVINMLLRAKKLIHEANFDLLCCSCLIFRSNIFTDKVLMQSRFAENFLVEENAFENIWNIKTVPKIYKVDLRKDEYLGKLAKNQLSKSDYSVEYNFQDFIRAE</sequence>
<evidence type="ECO:0000313" key="4">
    <source>
        <dbReference type="Proteomes" id="UP001295684"/>
    </source>
</evidence>
<dbReference type="PROSITE" id="PS50217">
    <property type="entry name" value="BZIP"/>
    <property type="match status" value="1"/>
</dbReference>
<feature type="coiled-coil region" evidence="1">
    <location>
        <begin position="86"/>
        <end position="120"/>
    </location>
</feature>
<proteinExistence type="predicted"/>
<dbReference type="Proteomes" id="UP001295684">
    <property type="component" value="Unassembled WGS sequence"/>
</dbReference>
<evidence type="ECO:0000256" key="1">
    <source>
        <dbReference type="SAM" id="Coils"/>
    </source>
</evidence>